<evidence type="ECO:0000256" key="1">
    <source>
        <dbReference type="SAM" id="Phobius"/>
    </source>
</evidence>
<dbReference type="EMBL" id="JACHDY010000002">
    <property type="protein sequence ID" value="MBB5317280.1"/>
    <property type="molecule type" value="Genomic_DNA"/>
</dbReference>
<comment type="caution">
    <text evidence="2">The sequence shown here is derived from an EMBL/GenBank/DDBJ whole genome shotgun (WGS) entry which is preliminary data.</text>
</comment>
<accession>A0A7W8IJ39</accession>
<name>A0A7W8IJ39_9BACT</name>
<keyword evidence="1" id="KW-1133">Transmembrane helix</keyword>
<reference evidence="2" key="1">
    <citation type="submission" date="2020-08" db="EMBL/GenBank/DDBJ databases">
        <title>Genomic Encyclopedia of Type Strains, Phase IV (KMG-V): Genome sequencing to study the core and pangenomes of soil and plant-associated prokaryotes.</title>
        <authorList>
            <person name="Whitman W."/>
        </authorList>
    </citation>
    <scope>NUCLEOTIDE SEQUENCE [LARGE SCALE GENOMIC DNA]</scope>
    <source>
        <strain evidence="2">M8UP27</strain>
    </source>
</reference>
<evidence type="ECO:0000313" key="3">
    <source>
        <dbReference type="Proteomes" id="UP000568106"/>
    </source>
</evidence>
<evidence type="ECO:0000313" key="2">
    <source>
        <dbReference type="EMBL" id="MBB5317280.1"/>
    </source>
</evidence>
<organism evidence="2 3">
    <name type="scientific">Tunturiibacter empetritectus</name>
    <dbReference type="NCBI Taxonomy" id="3069691"/>
    <lineage>
        <taxon>Bacteria</taxon>
        <taxon>Pseudomonadati</taxon>
        <taxon>Acidobacteriota</taxon>
        <taxon>Terriglobia</taxon>
        <taxon>Terriglobales</taxon>
        <taxon>Acidobacteriaceae</taxon>
        <taxon>Tunturiibacter</taxon>
    </lineage>
</organism>
<feature type="transmembrane region" description="Helical" evidence="1">
    <location>
        <begin position="7"/>
        <end position="27"/>
    </location>
</feature>
<keyword evidence="1" id="KW-0812">Transmembrane</keyword>
<dbReference type="Proteomes" id="UP000568106">
    <property type="component" value="Unassembled WGS sequence"/>
</dbReference>
<keyword evidence="1" id="KW-0472">Membrane</keyword>
<gene>
    <name evidence="2" type="ORF">HDF09_001949</name>
</gene>
<dbReference type="AlphaFoldDB" id="A0A7W8IJ39"/>
<proteinExistence type="predicted"/>
<keyword evidence="3" id="KW-1185">Reference proteome</keyword>
<protein>
    <submittedName>
        <fullName evidence="2">Uncharacterized protein</fullName>
    </submittedName>
</protein>
<sequence>MENGAKAAIGATVVLVLAVGIRVGLIYRQRNAPDNSVKAPAREVIPEDDLVFLKKKRPDTLKDIKDLAGTTVWVSAGGQLEYYPLVGHAAQYGKAAGTLLGAEPLVVKDAIEQVAPKAATFRIPGGDKQVLMVFSRPDVAGDTKEYAVPVGYRQAGQYTFYTDEILFYDDPHELYKHWGPEIWKAVDSHQVILGMNERQVELALGQVSKSTSNDYGNRMVVFANLGKPMAVTFVKNKVTAFRADQGY</sequence>